<proteinExistence type="predicted"/>
<evidence type="ECO:0000256" key="1">
    <source>
        <dbReference type="SAM" id="SignalP"/>
    </source>
</evidence>
<evidence type="ECO:0000313" key="3">
    <source>
        <dbReference type="Proteomes" id="UP000319499"/>
    </source>
</evidence>
<dbReference type="AlphaFoldDB" id="A0A563DGM8"/>
<reference evidence="2 3" key="1">
    <citation type="submission" date="2019-02" db="EMBL/GenBank/DDBJ databases">
        <title>Apibacter muscae sp. nov.: a novel member of the house fly microbiota.</title>
        <authorList>
            <person name="Park R."/>
        </authorList>
    </citation>
    <scope>NUCLEOTIDE SEQUENCE [LARGE SCALE GENOMIC DNA]</scope>
    <source>
        <strain evidence="2 3">AL1</strain>
    </source>
</reference>
<sequence length="317" mass="36158">MKNFKLLLLFSIFFLNKNFAQQSIPFDQQYLLSDKVLINPSYTGSTDDIVFKATYHQQWNNIESSPNTQTISLHSNIFDRVGLGIYLFRDENGPMSLTGFNLSSAYHIPLGDEDRTKSQFSFGASVSMFSQSFDYSRLRPDDLFDPLIYNNKTVFLPYLNLGMSVYYSGFFAGVSVLDLPLGQNKPVVNSIEPSPSWYYLNLGYDWQLPSNLFIEPSMMFTLNTNAEKMIDFNLRAKYQSEVNLFAVGVSYRIANDSKINGPLSLTPFFQAELNKLNFSFGYNFGLTDIYKEGGDGLLVGLGYNLDNFINSRGFRYR</sequence>
<evidence type="ECO:0000313" key="2">
    <source>
        <dbReference type="EMBL" id="TWP28984.1"/>
    </source>
</evidence>
<dbReference type="OrthoDB" id="648347at2"/>
<keyword evidence="3" id="KW-1185">Reference proteome</keyword>
<name>A0A563DGM8_9FLAO</name>
<dbReference type="Pfam" id="PF11751">
    <property type="entry name" value="PorP_SprF"/>
    <property type="match status" value="1"/>
</dbReference>
<organism evidence="2 3">
    <name type="scientific">Apibacter muscae</name>
    <dbReference type="NCBI Taxonomy" id="2509004"/>
    <lineage>
        <taxon>Bacteria</taxon>
        <taxon>Pseudomonadati</taxon>
        <taxon>Bacteroidota</taxon>
        <taxon>Flavobacteriia</taxon>
        <taxon>Flavobacteriales</taxon>
        <taxon>Weeksellaceae</taxon>
        <taxon>Apibacter</taxon>
    </lineage>
</organism>
<accession>A0A563DGM8</accession>
<comment type="caution">
    <text evidence="2">The sequence shown here is derived from an EMBL/GenBank/DDBJ whole genome shotgun (WGS) entry which is preliminary data.</text>
</comment>
<dbReference type="Proteomes" id="UP000319499">
    <property type="component" value="Unassembled WGS sequence"/>
</dbReference>
<feature type="signal peptide" evidence="1">
    <location>
        <begin position="1"/>
        <end position="20"/>
    </location>
</feature>
<dbReference type="EMBL" id="SELH01000016">
    <property type="protein sequence ID" value="TWP28984.1"/>
    <property type="molecule type" value="Genomic_DNA"/>
</dbReference>
<feature type="chain" id="PRO_5022218121" evidence="1">
    <location>
        <begin position="21"/>
        <end position="317"/>
    </location>
</feature>
<dbReference type="RefSeq" id="WP_146261906.1">
    <property type="nucleotide sequence ID" value="NZ_SELG01000031.1"/>
</dbReference>
<protein>
    <submittedName>
        <fullName evidence="2">Type IX secretion system membrane protein PorP/SprF</fullName>
    </submittedName>
</protein>
<keyword evidence="1" id="KW-0732">Signal</keyword>
<dbReference type="NCBIfam" id="TIGR03519">
    <property type="entry name" value="T9SS_PorP_fam"/>
    <property type="match status" value="1"/>
</dbReference>
<gene>
    <name evidence="2" type="ORF">ETU09_03875</name>
</gene>
<dbReference type="InterPro" id="IPR019861">
    <property type="entry name" value="PorP/SprF_Bacteroidetes"/>
</dbReference>